<dbReference type="FunFam" id="3.40.50.720:FF:000084">
    <property type="entry name" value="Short-chain dehydrogenase reductase"/>
    <property type="match status" value="1"/>
</dbReference>
<dbReference type="PROSITE" id="PS00061">
    <property type="entry name" value="ADH_SHORT"/>
    <property type="match status" value="1"/>
</dbReference>
<protein>
    <submittedName>
        <fullName evidence="3">Acetoin reductase family protein</fullName>
    </submittedName>
</protein>
<dbReference type="Gene3D" id="3.40.50.720">
    <property type="entry name" value="NAD(P)-binding Rossmann-like Domain"/>
    <property type="match status" value="1"/>
</dbReference>
<dbReference type="InParanoid" id="A0A0H2S621"/>
<gene>
    <name evidence="3" type="ORF">SCHPADRAFT_890907</name>
</gene>
<dbReference type="FunCoup" id="A0A0H2S621">
    <property type="interactions" value="22"/>
</dbReference>
<dbReference type="PANTHER" id="PTHR42760:SF121">
    <property type="entry name" value="3-OXOACYL-(ACYL-CARRIER-PROTEIN) REDUCTASE"/>
    <property type="match status" value="1"/>
</dbReference>
<keyword evidence="2" id="KW-0521">NADP</keyword>
<dbReference type="InterPro" id="IPR036291">
    <property type="entry name" value="NAD(P)-bd_dom_sf"/>
</dbReference>
<comment type="similarity">
    <text evidence="1">Belongs to the short-chain dehydrogenases/reductases (SDR) family.</text>
</comment>
<evidence type="ECO:0000313" key="4">
    <source>
        <dbReference type="Proteomes" id="UP000053477"/>
    </source>
</evidence>
<dbReference type="EMBL" id="KQ085980">
    <property type="protein sequence ID" value="KLO12336.1"/>
    <property type="molecule type" value="Genomic_DNA"/>
</dbReference>
<dbReference type="GO" id="GO:0016616">
    <property type="term" value="F:oxidoreductase activity, acting on the CH-OH group of donors, NAD or NADP as acceptor"/>
    <property type="evidence" value="ECO:0007669"/>
    <property type="project" value="TreeGrafter"/>
</dbReference>
<sequence>MSSTTELTGAHKSAVVTGAAQGIGRSIAIRLAQDGYNLALNDLPVNKPQLEELAAEITNTHPLKGSSQGPFAHIIVGDVSDSATVQKIVNETASTFGSLDVMVANAGFMRLGPVQDINEDDYEKVMAINARGTMLCFKYAGQQMIKQGKGGSLIAASSTSGRQGHALTASYTMSKFAIRGLVHVTALDLGRFGIRCNAYAPGPVETQLTRDAALVLFKDLPPGEPPKFDRALPGEASTMDVANLVAFLASPQSSFITGQTYGICGGFYLN</sequence>
<dbReference type="GO" id="GO:0048038">
    <property type="term" value="F:quinone binding"/>
    <property type="evidence" value="ECO:0007669"/>
    <property type="project" value="TreeGrafter"/>
</dbReference>
<dbReference type="Pfam" id="PF13561">
    <property type="entry name" value="adh_short_C2"/>
    <property type="match status" value="1"/>
</dbReference>
<dbReference type="InterPro" id="IPR020904">
    <property type="entry name" value="Sc_DH/Rdtase_CS"/>
</dbReference>
<dbReference type="AlphaFoldDB" id="A0A0H2S621"/>
<proteinExistence type="inferred from homology"/>
<reference evidence="3 4" key="1">
    <citation type="submission" date="2015-04" db="EMBL/GenBank/DDBJ databases">
        <title>Complete genome sequence of Schizopora paradoxa KUC8140, a cosmopolitan wood degrader in East Asia.</title>
        <authorList>
            <consortium name="DOE Joint Genome Institute"/>
            <person name="Min B."/>
            <person name="Park H."/>
            <person name="Jang Y."/>
            <person name="Kim J.-J."/>
            <person name="Kim K.H."/>
            <person name="Pangilinan J."/>
            <person name="Lipzen A."/>
            <person name="Riley R."/>
            <person name="Grigoriev I.V."/>
            <person name="Spatafora J.W."/>
            <person name="Choi I.-G."/>
        </authorList>
    </citation>
    <scope>NUCLEOTIDE SEQUENCE [LARGE SCALE GENOMIC DNA]</scope>
    <source>
        <strain evidence="3 4">KUC8140</strain>
    </source>
</reference>
<dbReference type="PANTHER" id="PTHR42760">
    <property type="entry name" value="SHORT-CHAIN DEHYDROGENASES/REDUCTASES FAMILY MEMBER"/>
    <property type="match status" value="1"/>
</dbReference>
<name>A0A0H2S621_9AGAM</name>
<accession>A0A0H2S621</accession>
<dbReference type="GO" id="GO:0006633">
    <property type="term" value="P:fatty acid biosynthetic process"/>
    <property type="evidence" value="ECO:0007669"/>
    <property type="project" value="TreeGrafter"/>
</dbReference>
<dbReference type="OrthoDB" id="498125at2759"/>
<dbReference type="InterPro" id="IPR002347">
    <property type="entry name" value="SDR_fam"/>
</dbReference>
<evidence type="ECO:0000256" key="2">
    <source>
        <dbReference type="ARBA" id="ARBA00022857"/>
    </source>
</evidence>
<keyword evidence="4" id="KW-1185">Reference proteome</keyword>
<dbReference type="SUPFAM" id="SSF51735">
    <property type="entry name" value="NAD(P)-binding Rossmann-fold domains"/>
    <property type="match status" value="1"/>
</dbReference>
<evidence type="ECO:0000313" key="3">
    <source>
        <dbReference type="EMBL" id="KLO12336.1"/>
    </source>
</evidence>
<organism evidence="3 4">
    <name type="scientific">Schizopora paradoxa</name>
    <dbReference type="NCBI Taxonomy" id="27342"/>
    <lineage>
        <taxon>Eukaryota</taxon>
        <taxon>Fungi</taxon>
        <taxon>Dikarya</taxon>
        <taxon>Basidiomycota</taxon>
        <taxon>Agaricomycotina</taxon>
        <taxon>Agaricomycetes</taxon>
        <taxon>Hymenochaetales</taxon>
        <taxon>Schizoporaceae</taxon>
        <taxon>Schizopora</taxon>
    </lineage>
</organism>
<evidence type="ECO:0000256" key="1">
    <source>
        <dbReference type="ARBA" id="ARBA00006484"/>
    </source>
</evidence>
<dbReference type="STRING" id="27342.A0A0H2S621"/>
<dbReference type="Proteomes" id="UP000053477">
    <property type="component" value="Unassembled WGS sequence"/>
</dbReference>
<dbReference type="PRINTS" id="PR00081">
    <property type="entry name" value="GDHRDH"/>
</dbReference>